<sequence length="492" mass="53176">MHDRVSSLTTLVRSIALAAGLLAASVAAVPAAAQQIAIDEIELPDLEGGRWGVSVVSLDGTEVFSVADDQRFAPASTLKLVTSAAAFRLLGDFDSGRWPGGTSARLEATADSVHPNIVLIGAGDPTLSASSRCYSNCLQALADAVVESGVTQLNAVDVDDSLFQPPHWPSGWTHEDFRFGYATSISALSVDGGVARARLTPGSRRGLPPEVTWNWVPFFQINTDEAETVSTRQFSVDLIRRPGAEEAYLLGRLPLASPPVHLQFGLDDPSLYAGEVLKAMLEERGVTVHGPVFRGRTVHEPVADSDPTGPLPDFVLPGSDPVLLIEEVLHESNNFYTEVLLHHISLTARDRSQDAGLELMGDMLVDAGASRSEFSLADGSGLSVYNRLTPSAMTDLLVWASRQSWFDTWYGHLSRAGVDGTLRYRFTELGRDDRFRAKTGSLTGTGSLAGYFEARDGTRYAFAVFANDSSLRSSATRRRIDELLQDVIDRLD</sequence>
<dbReference type="Gene3D" id="3.50.80.20">
    <property type="entry name" value="D-Ala-D-Ala carboxypeptidase C, peptidase S13"/>
    <property type="match status" value="1"/>
</dbReference>
<dbReference type="SUPFAM" id="SSF56601">
    <property type="entry name" value="beta-lactamase/transpeptidase-like"/>
    <property type="match status" value="1"/>
</dbReference>
<organism evidence="4 5">
    <name type="scientific">Henriciella marina</name>
    <dbReference type="NCBI Taxonomy" id="453851"/>
    <lineage>
        <taxon>Bacteria</taxon>
        <taxon>Pseudomonadati</taxon>
        <taxon>Pseudomonadota</taxon>
        <taxon>Alphaproteobacteria</taxon>
        <taxon>Hyphomonadales</taxon>
        <taxon>Hyphomonadaceae</taxon>
        <taxon>Henriciella</taxon>
    </lineage>
</organism>
<keyword evidence="4" id="KW-0121">Carboxypeptidase</keyword>
<reference evidence="4" key="1">
    <citation type="submission" date="2022-12" db="EMBL/GenBank/DDBJ databases">
        <title>Bacterial isolates from different developmental stages of Nematostella vectensis.</title>
        <authorList>
            <person name="Fraune S."/>
        </authorList>
    </citation>
    <scope>NUCLEOTIDE SEQUENCE</scope>
    <source>
        <strain evidence="4">G21632-S1</strain>
    </source>
</reference>
<evidence type="ECO:0000256" key="1">
    <source>
        <dbReference type="ARBA" id="ARBA00006096"/>
    </source>
</evidence>
<evidence type="ECO:0000313" key="4">
    <source>
        <dbReference type="EMBL" id="MCZ4297767.1"/>
    </source>
</evidence>
<dbReference type="InterPro" id="IPR000667">
    <property type="entry name" value="Peptidase_S13"/>
</dbReference>
<dbReference type="InterPro" id="IPR012338">
    <property type="entry name" value="Beta-lactam/transpept-like"/>
</dbReference>
<dbReference type="EC" id="3.4.16.4" evidence="4"/>
<comment type="caution">
    <text evidence="4">The sequence shown here is derived from an EMBL/GenBank/DDBJ whole genome shotgun (WGS) entry which is preliminary data.</text>
</comment>
<keyword evidence="2 4" id="KW-0378">Hydrolase</keyword>
<dbReference type="Pfam" id="PF02113">
    <property type="entry name" value="Peptidase_S13"/>
    <property type="match status" value="1"/>
</dbReference>
<name>A0ABT4LUG0_9PROT</name>
<dbReference type="RefSeq" id="WP_269401890.1">
    <property type="nucleotide sequence ID" value="NZ_JAPWGW010000002.1"/>
</dbReference>
<dbReference type="Proteomes" id="UP001083770">
    <property type="component" value="Unassembled WGS sequence"/>
</dbReference>
<dbReference type="Gene3D" id="3.40.710.10">
    <property type="entry name" value="DD-peptidase/beta-lactamase superfamily"/>
    <property type="match status" value="2"/>
</dbReference>
<feature type="chain" id="PRO_5046075492" evidence="3">
    <location>
        <begin position="19"/>
        <end position="492"/>
    </location>
</feature>
<dbReference type="NCBIfam" id="TIGR00666">
    <property type="entry name" value="PBP4"/>
    <property type="match status" value="1"/>
</dbReference>
<dbReference type="PANTHER" id="PTHR30023:SF0">
    <property type="entry name" value="PENICILLIN-SENSITIVE CARBOXYPEPTIDASE A"/>
    <property type="match status" value="1"/>
</dbReference>
<dbReference type="EMBL" id="JAPWGW010000002">
    <property type="protein sequence ID" value="MCZ4297767.1"/>
    <property type="molecule type" value="Genomic_DNA"/>
</dbReference>
<evidence type="ECO:0000313" key="5">
    <source>
        <dbReference type="Proteomes" id="UP001083770"/>
    </source>
</evidence>
<protein>
    <submittedName>
        <fullName evidence="4">D-alanyl-D-alanine carboxypeptidase/D-alanyl-D-alanine-endopeptidase</fullName>
        <ecNumber evidence="4">3.4.16.4</ecNumber>
    </submittedName>
</protein>
<evidence type="ECO:0000256" key="2">
    <source>
        <dbReference type="ARBA" id="ARBA00022801"/>
    </source>
</evidence>
<dbReference type="PANTHER" id="PTHR30023">
    <property type="entry name" value="D-ALANYL-D-ALANINE CARBOXYPEPTIDASE"/>
    <property type="match status" value="1"/>
</dbReference>
<keyword evidence="5" id="KW-1185">Reference proteome</keyword>
<gene>
    <name evidence="4" type="primary">dacB</name>
    <name evidence="4" type="ORF">O4G74_06825</name>
</gene>
<feature type="signal peptide" evidence="3">
    <location>
        <begin position="1"/>
        <end position="18"/>
    </location>
</feature>
<dbReference type="GO" id="GO:0009002">
    <property type="term" value="F:serine-type D-Ala-D-Ala carboxypeptidase activity"/>
    <property type="evidence" value="ECO:0007669"/>
    <property type="project" value="UniProtKB-EC"/>
</dbReference>
<keyword evidence="3" id="KW-0732">Signal</keyword>
<dbReference type="PRINTS" id="PR00922">
    <property type="entry name" value="DADACBPTASE3"/>
</dbReference>
<proteinExistence type="inferred from homology"/>
<evidence type="ECO:0000256" key="3">
    <source>
        <dbReference type="SAM" id="SignalP"/>
    </source>
</evidence>
<accession>A0ABT4LUG0</accession>
<comment type="similarity">
    <text evidence="1">Belongs to the peptidase S13 family.</text>
</comment>
<keyword evidence="4" id="KW-0645">Protease</keyword>